<name>A0A4R9C5G2_9FIRM</name>
<dbReference type="RefSeq" id="WP_134710887.1">
    <property type="nucleotide sequence ID" value="NZ_CP119081.1"/>
</dbReference>
<dbReference type="Proteomes" id="UP000297454">
    <property type="component" value="Unassembled WGS sequence"/>
</dbReference>
<organism evidence="1 2">
    <name type="scientific">Helcococcus ovis</name>
    <dbReference type="NCBI Taxonomy" id="72026"/>
    <lineage>
        <taxon>Bacteria</taxon>
        <taxon>Bacillati</taxon>
        <taxon>Bacillota</taxon>
        <taxon>Tissierellia</taxon>
        <taxon>Tissierellales</taxon>
        <taxon>Peptoniphilaceae</taxon>
        <taxon>Helcococcus</taxon>
    </lineage>
</organism>
<accession>A0A4R9C5G2</accession>
<gene>
    <name evidence="1" type="ORF">EQF91_00150</name>
</gene>
<protein>
    <submittedName>
        <fullName evidence="1">Uncharacterized protein</fullName>
    </submittedName>
</protein>
<comment type="caution">
    <text evidence="1">The sequence shown here is derived from an EMBL/GenBank/DDBJ whole genome shotgun (WGS) entry which is preliminary data.</text>
</comment>
<dbReference type="GeneID" id="97031693"/>
<evidence type="ECO:0000313" key="1">
    <source>
        <dbReference type="EMBL" id="TFF67646.1"/>
    </source>
</evidence>
<proteinExistence type="predicted"/>
<dbReference type="AlphaFoldDB" id="A0A4R9C5G2"/>
<evidence type="ECO:0000313" key="2">
    <source>
        <dbReference type="Proteomes" id="UP000297454"/>
    </source>
</evidence>
<reference evidence="1 2" key="1">
    <citation type="submission" date="2019-01" db="EMBL/GenBank/DDBJ databases">
        <title>Draft Genome Sequences of Helcococcus ovis Strains Isolated from the Uterus and Vagina of Dairy Cows with Metritis.</title>
        <authorList>
            <person name="Cunha F."/>
            <person name="Jeon S.J."/>
            <person name="Kutzer P."/>
            <person name="Galvao K.N."/>
        </authorList>
    </citation>
    <scope>NUCLEOTIDE SEQUENCE [LARGE SCALE GENOMIC DNA]</scope>
    <source>
        <strain evidence="1 2">KG-37</strain>
    </source>
</reference>
<keyword evidence="2" id="KW-1185">Reference proteome</keyword>
<dbReference type="OrthoDB" id="3199465at2"/>
<dbReference type="EMBL" id="SCFR01000001">
    <property type="protein sequence ID" value="TFF67646.1"/>
    <property type="molecule type" value="Genomic_DNA"/>
</dbReference>
<sequence>MNIKNLLEKYSIINQKLDNITVTNIKGGLVARKKGNKYIYYHKTKRKNGKFTEKYLRNDEMNTVKTLAYNSYIKKLKKHVSKTLLLLKKLSKLNLENGIDEIYVSLPDSKKSLFSPIEPTWEQVLKHWKSIPYEKKPFLPNSQEIYTNKSERVRSKSEKILADYFDSIGLEYKYECPIVISKYSTLHPDFTFLSPITKQEIYWEHFGIMDNKEYVNNAISKLEAYNSIGIYQGKNLIITYETQIKSLNTNFFKNLVNEFLVIKNNSKNQI</sequence>